<proteinExistence type="predicted"/>
<evidence type="ECO:0000313" key="3">
    <source>
        <dbReference type="Proteomes" id="UP000076532"/>
    </source>
</evidence>
<dbReference type="Proteomes" id="UP000076532">
    <property type="component" value="Unassembled WGS sequence"/>
</dbReference>
<evidence type="ECO:0000313" key="2">
    <source>
        <dbReference type="EMBL" id="KZP21080.1"/>
    </source>
</evidence>
<sequence>MSNLCAMYFTNGDGDDIRFDNSEQEKRGEFTRGESITVLASVTKAYAHASLSIILPDADGCFPLALARARLACLFTTAVDEPEEPDSDEFLVQDLQDARTQNDLDDVDPAILRGDSDAPRDGSRTRGRRRREIQELNNIPNAKALAVCAIEAEAAFFSVLPAEGSSTTTDADAILAVAPATDIDTTYVALEVLVLAIPAPAPVDASTTAALVSETATSPAPAIEIQAASLDVPPANVAVPAAIFPSKYLSSADELMSVHKAAHWNETPNKKFGWDTGFP</sequence>
<dbReference type="AlphaFoldDB" id="A0A166JPM7"/>
<feature type="region of interest" description="Disordered" evidence="1">
    <location>
        <begin position="103"/>
        <end position="132"/>
    </location>
</feature>
<keyword evidence="3" id="KW-1185">Reference proteome</keyword>
<accession>A0A166JPM7</accession>
<reference evidence="2 3" key="1">
    <citation type="journal article" date="2016" name="Mol. Biol. Evol.">
        <title>Comparative Genomics of Early-Diverging Mushroom-Forming Fungi Provides Insights into the Origins of Lignocellulose Decay Capabilities.</title>
        <authorList>
            <person name="Nagy L.G."/>
            <person name="Riley R."/>
            <person name="Tritt A."/>
            <person name="Adam C."/>
            <person name="Daum C."/>
            <person name="Floudas D."/>
            <person name="Sun H."/>
            <person name="Yadav J.S."/>
            <person name="Pangilinan J."/>
            <person name="Larsson K.H."/>
            <person name="Matsuura K."/>
            <person name="Barry K."/>
            <person name="Labutti K."/>
            <person name="Kuo R."/>
            <person name="Ohm R.A."/>
            <person name="Bhattacharya S.S."/>
            <person name="Shirouzu T."/>
            <person name="Yoshinaga Y."/>
            <person name="Martin F.M."/>
            <person name="Grigoriev I.V."/>
            <person name="Hibbett D.S."/>
        </authorList>
    </citation>
    <scope>NUCLEOTIDE SEQUENCE [LARGE SCALE GENOMIC DNA]</scope>
    <source>
        <strain evidence="2 3">CBS 109695</strain>
    </source>
</reference>
<protein>
    <submittedName>
        <fullName evidence="2">Uncharacterized protein</fullName>
    </submittedName>
</protein>
<gene>
    <name evidence="2" type="ORF">FIBSPDRAFT_931903</name>
</gene>
<evidence type="ECO:0000256" key="1">
    <source>
        <dbReference type="SAM" id="MobiDB-lite"/>
    </source>
</evidence>
<organism evidence="2 3">
    <name type="scientific">Athelia psychrophila</name>
    <dbReference type="NCBI Taxonomy" id="1759441"/>
    <lineage>
        <taxon>Eukaryota</taxon>
        <taxon>Fungi</taxon>
        <taxon>Dikarya</taxon>
        <taxon>Basidiomycota</taxon>
        <taxon>Agaricomycotina</taxon>
        <taxon>Agaricomycetes</taxon>
        <taxon>Agaricomycetidae</taxon>
        <taxon>Atheliales</taxon>
        <taxon>Atheliaceae</taxon>
        <taxon>Athelia</taxon>
    </lineage>
</organism>
<dbReference type="EMBL" id="KV417550">
    <property type="protein sequence ID" value="KZP21080.1"/>
    <property type="molecule type" value="Genomic_DNA"/>
</dbReference>
<feature type="compositionally biased region" description="Basic and acidic residues" evidence="1">
    <location>
        <begin position="114"/>
        <end position="124"/>
    </location>
</feature>
<name>A0A166JPM7_9AGAM</name>